<evidence type="ECO:0000313" key="1">
    <source>
        <dbReference type="EMBL" id="GMS83837.1"/>
    </source>
</evidence>
<reference evidence="1" key="1">
    <citation type="submission" date="2023-10" db="EMBL/GenBank/DDBJ databases">
        <title>Genome assembly of Pristionchus species.</title>
        <authorList>
            <person name="Yoshida K."/>
            <person name="Sommer R.J."/>
        </authorList>
    </citation>
    <scope>NUCLEOTIDE SEQUENCE</scope>
    <source>
        <strain evidence="1">RS0144</strain>
    </source>
</reference>
<dbReference type="EMBL" id="BTSX01000002">
    <property type="protein sequence ID" value="GMS83837.1"/>
    <property type="molecule type" value="Genomic_DNA"/>
</dbReference>
<evidence type="ECO:0000313" key="2">
    <source>
        <dbReference type="EMBL" id="GMT08442.1"/>
    </source>
</evidence>
<feature type="non-terminal residue" evidence="1">
    <location>
        <position position="65"/>
    </location>
</feature>
<organism evidence="1 3">
    <name type="scientific">Pristionchus entomophagus</name>
    <dbReference type="NCBI Taxonomy" id="358040"/>
    <lineage>
        <taxon>Eukaryota</taxon>
        <taxon>Metazoa</taxon>
        <taxon>Ecdysozoa</taxon>
        <taxon>Nematoda</taxon>
        <taxon>Chromadorea</taxon>
        <taxon>Rhabditida</taxon>
        <taxon>Rhabditina</taxon>
        <taxon>Diplogasteromorpha</taxon>
        <taxon>Diplogasteroidea</taxon>
        <taxon>Neodiplogasteridae</taxon>
        <taxon>Pristionchus</taxon>
    </lineage>
</organism>
<keyword evidence="3" id="KW-1185">Reference proteome</keyword>
<dbReference type="AlphaFoldDB" id="A0AAV5SMQ5"/>
<evidence type="ECO:0000313" key="3">
    <source>
        <dbReference type="Proteomes" id="UP001432027"/>
    </source>
</evidence>
<dbReference type="Proteomes" id="UP001432027">
    <property type="component" value="Unassembled WGS sequence"/>
</dbReference>
<feature type="non-terminal residue" evidence="1">
    <location>
        <position position="1"/>
    </location>
</feature>
<gene>
    <name evidence="2" type="ORF">PENTCL1PPCAC_30616</name>
    <name evidence="1" type="ORF">PENTCL1PPCAC_6012</name>
</gene>
<name>A0AAV5SMQ5_9BILA</name>
<comment type="caution">
    <text evidence="1">The sequence shown here is derived from an EMBL/GenBank/DDBJ whole genome shotgun (WGS) entry which is preliminary data.</text>
</comment>
<accession>A0AAV5SMQ5</accession>
<proteinExistence type="predicted"/>
<dbReference type="EMBL" id="BTSX01000089">
    <property type="protein sequence ID" value="GMT08442.1"/>
    <property type="molecule type" value="Genomic_DNA"/>
</dbReference>
<sequence>PYHRHSPHLNMLPLPSLRFLHHGQQQGLPSPLHHLQLCSSHYSYHHNRQLSSPPHILRPQRFLLS</sequence>
<protein>
    <submittedName>
        <fullName evidence="1">Uncharacterized protein</fullName>
    </submittedName>
</protein>